<proteinExistence type="predicted"/>
<evidence type="ECO:0000313" key="2">
    <source>
        <dbReference type="EMBL" id="GMT34436.1"/>
    </source>
</evidence>
<gene>
    <name evidence="2" type="ORF">PFISCL1PPCAC_25733</name>
</gene>
<feature type="region of interest" description="Disordered" evidence="1">
    <location>
        <begin position="1"/>
        <end position="55"/>
    </location>
</feature>
<evidence type="ECO:0000313" key="3">
    <source>
        <dbReference type="Proteomes" id="UP001432322"/>
    </source>
</evidence>
<feature type="compositionally biased region" description="Basic and acidic residues" evidence="1">
    <location>
        <begin position="46"/>
        <end position="55"/>
    </location>
</feature>
<accession>A0AAV5WQZ9</accession>
<feature type="compositionally biased region" description="Basic residues" evidence="1">
    <location>
        <begin position="13"/>
        <end position="25"/>
    </location>
</feature>
<reference evidence="2" key="1">
    <citation type="submission" date="2023-10" db="EMBL/GenBank/DDBJ databases">
        <title>Genome assembly of Pristionchus species.</title>
        <authorList>
            <person name="Yoshida K."/>
            <person name="Sommer R.J."/>
        </authorList>
    </citation>
    <scope>NUCLEOTIDE SEQUENCE</scope>
    <source>
        <strain evidence="2">RS5133</strain>
    </source>
</reference>
<feature type="compositionally biased region" description="Basic and acidic residues" evidence="1">
    <location>
        <begin position="1"/>
        <end position="12"/>
    </location>
</feature>
<feature type="non-terminal residue" evidence="2">
    <location>
        <position position="1"/>
    </location>
</feature>
<organism evidence="2 3">
    <name type="scientific">Pristionchus fissidentatus</name>
    <dbReference type="NCBI Taxonomy" id="1538716"/>
    <lineage>
        <taxon>Eukaryota</taxon>
        <taxon>Metazoa</taxon>
        <taxon>Ecdysozoa</taxon>
        <taxon>Nematoda</taxon>
        <taxon>Chromadorea</taxon>
        <taxon>Rhabditida</taxon>
        <taxon>Rhabditina</taxon>
        <taxon>Diplogasteromorpha</taxon>
        <taxon>Diplogasteroidea</taxon>
        <taxon>Neodiplogasteridae</taxon>
        <taxon>Pristionchus</taxon>
    </lineage>
</organism>
<dbReference type="EMBL" id="BTSY01000006">
    <property type="protein sequence ID" value="GMT34436.1"/>
    <property type="molecule type" value="Genomic_DNA"/>
</dbReference>
<dbReference type="Proteomes" id="UP001432322">
    <property type="component" value="Unassembled WGS sequence"/>
</dbReference>
<keyword evidence="3" id="KW-1185">Reference proteome</keyword>
<name>A0AAV5WQZ9_9BILA</name>
<protein>
    <submittedName>
        <fullName evidence="2">Uncharacterized protein</fullName>
    </submittedName>
</protein>
<sequence>SPSKKNKGEERRGRKKAKNGRKKGKSSIPAKKREAQSLPHMRNAHHKEEQRDAAKKELEVELAGGGLPTYLEFVDEKEIPDTAQFVVIVPRQEALETERNEFDQLYAVAFVRNRTNLDLSIHVASLILEEDLTWEGRIDLLMINTCLAERRLHKFLLLERFLLDTIGAHLCVEGRKRVETASDEAKSMHLLLVPVITAFTQAPSEAARSRIQLQIAFFDLQFIGEEEDMARAAHRLERALTQIYLLFSLFNLDAAEWSRKVFLYVLDLFSTILAAYIMKKSSFITNPSGEESQICQTFEQFVKRAKELSMEIFENGQDRANADKLVFSFSIVEILEEEIDALLDLVRSLNDERRDMTMHRAPLDECELVLKEVATYLDDNCLASVVESGSLEALRSIVQAVVAFTKKLEKLLPPLPDLNE</sequence>
<comment type="caution">
    <text evidence="2">The sequence shown here is derived from an EMBL/GenBank/DDBJ whole genome shotgun (WGS) entry which is preliminary data.</text>
</comment>
<dbReference type="AlphaFoldDB" id="A0AAV5WQZ9"/>
<evidence type="ECO:0000256" key="1">
    <source>
        <dbReference type="SAM" id="MobiDB-lite"/>
    </source>
</evidence>